<comment type="caution">
    <text evidence="2">The sequence shown here is derived from an EMBL/GenBank/DDBJ whole genome shotgun (WGS) entry which is preliminary data.</text>
</comment>
<sequence>MKKRYKDILLGLFTSIIIVGLIYGSNLYFSLQESKQKQERHKQEEERREKIKKYREILEKQRDSIRVSGKLQHSHSIEDHDLNDDQDLYDNPDFDDLIPGEEYDEEFVDRTTGDPELYD</sequence>
<dbReference type="EMBL" id="JAHXCT010000003">
    <property type="protein sequence ID" value="MBW4769110.1"/>
    <property type="molecule type" value="Genomic_DNA"/>
</dbReference>
<dbReference type="Proteomes" id="UP000788426">
    <property type="component" value="Unassembled WGS sequence"/>
</dbReference>
<feature type="region of interest" description="Disordered" evidence="1">
    <location>
        <begin position="67"/>
        <end position="119"/>
    </location>
</feature>
<feature type="compositionally biased region" description="Acidic residues" evidence="1">
    <location>
        <begin position="81"/>
        <end position="107"/>
    </location>
</feature>
<evidence type="ECO:0000313" key="2">
    <source>
        <dbReference type="EMBL" id="MBW4769110.1"/>
    </source>
</evidence>
<dbReference type="RefSeq" id="WP_219480657.1">
    <property type="nucleotide sequence ID" value="NZ_JAHXCT010000003.1"/>
</dbReference>
<proteinExistence type="predicted"/>
<gene>
    <name evidence="2" type="ORF">KZO38_04975</name>
</gene>
<organism evidence="2 3">
    <name type="scientific">Hoylesella nanceiensis</name>
    <dbReference type="NCBI Taxonomy" id="425941"/>
    <lineage>
        <taxon>Bacteria</taxon>
        <taxon>Pseudomonadati</taxon>
        <taxon>Bacteroidota</taxon>
        <taxon>Bacteroidia</taxon>
        <taxon>Bacteroidales</taxon>
        <taxon>Prevotellaceae</taxon>
        <taxon>Hoylesella</taxon>
    </lineage>
</organism>
<evidence type="ECO:0000256" key="1">
    <source>
        <dbReference type="SAM" id="MobiDB-lite"/>
    </source>
</evidence>
<accession>A0ABS6YC38</accession>
<evidence type="ECO:0000313" key="3">
    <source>
        <dbReference type="Proteomes" id="UP000788426"/>
    </source>
</evidence>
<protein>
    <submittedName>
        <fullName evidence="2">Uncharacterized protein</fullName>
    </submittedName>
</protein>
<keyword evidence="3" id="KW-1185">Reference proteome</keyword>
<name>A0ABS6YC38_9BACT</name>
<reference evidence="2 3" key="1">
    <citation type="submission" date="2021-07" db="EMBL/GenBank/DDBJ databases">
        <title>Genomic diversity and antimicrobial resistance of Prevotella spp. isolated from chronic lung disease airways.</title>
        <authorList>
            <person name="Webb K.A."/>
            <person name="Olagoke O.S."/>
            <person name="Baird T."/>
            <person name="Neill J."/>
            <person name="Pham A."/>
            <person name="Wells T.J."/>
            <person name="Ramsay K.A."/>
            <person name="Bell S.C."/>
            <person name="Sarovich D.S."/>
            <person name="Price E.P."/>
        </authorList>
    </citation>
    <scope>NUCLEOTIDE SEQUENCE [LARGE SCALE GENOMIC DNA]</scope>
    <source>
        <strain evidence="2 3">SCHI0011.S.12</strain>
    </source>
</reference>